<dbReference type="CDD" id="cd04301">
    <property type="entry name" value="NAT_SF"/>
    <property type="match status" value="1"/>
</dbReference>
<dbReference type="SUPFAM" id="SSF55729">
    <property type="entry name" value="Acyl-CoA N-acyltransferases (Nat)"/>
    <property type="match status" value="1"/>
</dbReference>
<evidence type="ECO:0000313" key="5">
    <source>
        <dbReference type="Proteomes" id="UP000715441"/>
    </source>
</evidence>
<dbReference type="PANTHER" id="PTHR10545:SF29">
    <property type="entry name" value="GH14572P-RELATED"/>
    <property type="match status" value="1"/>
</dbReference>
<dbReference type="InterPro" id="IPR016181">
    <property type="entry name" value="Acyl_CoA_acyltransferase"/>
</dbReference>
<evidence type="ECO:0000256" key="1">
    <source>
        <dbReference type="ARBA" id="ARBA00022679"/>
    </source>
</evidence>
<dbReference type="RefSeq" id="WP_168517986.1">
    <property type="nucleotide sequence ID" value="NZ_JAAXLS010000013.1"/>
</dbReference>
<proteinExistence type="predicted"/>
<dbReference type="PANTHER" id="PTHR10545">
    <property type="entry name" value="DIAMINE N-ACETYLTRANSFERASE"/>
    <property type="match status" value="1"/>
</dbReference>
<evidence type="ECO:0000259" key="3">
    <source>
        <dbReference type="PROSITE" id="PS51186"/>
    </source>
</evidence>
<keyword evidence="5" id="KW-1185">Reference proteome</keyword>
<dbReference type="Pfam" id="PF00583">
    <property type="entry name" value="Acetyltransf_1"/>
    <property type="match status" value="1"/>
</dbReference>
<evidence type="ECO:0000256" key="2">
    <source>
        <dbReference type="ARBA" id="ARBA00023315"/>
    </source>
</evidence>
<accession>A0ABX1J691</accession>
<dbReference type="InterPro" id="IPR051016">
    <property type="entry name" value="Diverse_Substrate_AcTransf"/>
</dbReference>
<comment type="caution">
    <text evidence="4">The sequence shown here is derived from an EMBL/GenBank/DDBJ whole genome shotgun (WGS) entry which is preliminary data.</text>
</comment>
<protein>
    <submittedName>
        <fullName evidence="4">GNAT family N-acetyltransferase</fullName>
    </submittedName>
</protein>
<dbReference type="InterPro" id="IPR000182">
    <property type="entry name" value="GNAT_dom"/>
</dbReference>
<dbReference type="Gene3D" id="3.40.630.30">
    <property type="match status" value="1"/>
</dbReference>
<feature type="domain" description="N-acetyltransferase" evidence="3">
    <location>
        <begin position="1"/>
        <end position="148"/>
    </location>
</feature>
<organism evidence="4 5">
    <name type="scientific">Amycolatopsis acididurans</name>
    <dbReference type="NCBI Taxonomy" id="2724524"/>
    <lineage>
        <taxon>Bacteria</taxon>
        <taxon>Bacillati</taxon>
        <taxon>Actinomycetota</taxon>
        <taxon>Actinomycetes</taxon>
        <taxon>Pseudonocardiales</taxon>
        <taxon>Pseudonocardiaceae</taxon>
        <taxon>Amycolatopsis</taxon>
    </lineage>
</organism>
<gene>
    <name evidence="4" type="ORF">HFP15_20415</name>
</gene>
<reference evidence="4 5" key="1">
    <citation type="submission" date="2020-04" db="EMBL/GenBank/DDBJ databases">
        <title>Novel species.</title>
        <authorList>
            <person name="Teo W.F.A."/>
            <person name="Lipun K."/>
            <person name="Srisuk N."/>
            <person name="Duangmal K."/>
        </authorList>
    </citation>
    <scope>NUCLEOTIDE SEQUENCE [LARGE SCALE GENOMIC DNA]</scope>
    <source>
        <strain evidence="4 5">K13G38</strain>
    </source>
</reference>
<name>A0ABX1J691_9PSEU</name>
<sequence length="148" mass="16898">MPVREAEATDAGEICALIEEHARYEGNDTLVLDRDEMTKHLFGPDPKAWVLLAEPPGEPGKIAGLAFCSWNFSTWEARPGIWLDDLFIRPEYRRCGLGRELLAELRTRTTGRVEWDMREGNDKAAAFYAELGAEPVPGWIRYRWSFRG</sequence>
<dbReference type="PROSITE" id="PS51186">
    <property type="entry name" value="GNAT"/>
    <property type="match status" value="1"/>
</dbReference>
<keyword evidence="1" id="KW-0808">Transferase</keyword>
<evidence type="ECO:0000313" key="4">
    <source>
        <dbReference type="EMBL" id="NKQ55253.1"/>
    </source>
</evidence>
<dbReference type="EMBL" id="JAAXLS010000013">
    <property type="protein sequence ID" value="NKQ55253.1"/>
    <property type="molecule type" value="Genomic_DNA"/>
</dbReference>
<dbReference type="Proteomes" id="UP000715441">
    <property type="component" value="Unassembled WGS sequence"/>
</dbReference>
<keyword evidence="2" id="KW-0012">Acyltransferase</keyword>